<keyword evidence="7" id="KW-0418">Kinase</keyword>
<evidence type="ECO:0000256" key="10">
    <source>
        <dbReference type="ARBA" id="ARBA00029409"/>
    </source>
</evidence>
<accession>A0ABT1FDT2</accession>
<dbReference type="Pfam" id="PF01288">
    <property type="entry name" value="HPPK"/>
    <property type="match status" value="1"/>
</dbReference>
<evidence type="ECO:0000256" key="11">
    <source>
        <dbReference type="ARBA" id="ARBA00029766"/>
    </source>
</evidence>
<reference evidence="14 15" key="1">
    <citation type="submission" date="2022-06" db="EMBL/GenBank/DDBJ databases">
        <title>Dyella sp. Sa strain:Sa Genome sequencing.</title>
        <authorList>
            <person name="Park S."/>
        </authorList>
    </citation>
    <scope>NUCLEOTIDE SEQUENCE [LARGE SCALE GENOMIC DNA]</scope>
    <source>
        <strain evidence="14 15">Sa</strain>
    </source>
</reference>
<evidence type="ECO:0000256" key="4">
    <source>
        <dbReference type="ARBA" id="ARBA00016218"/>
    </source>
</evidence>
<evidence type="ECO:0000256" key="6">
    <source>
        <dbReference type="ARBA" id="ARBA00022741"/>
    </source>
</evidence>
<feature type="domain" description="7,8-dihydro-6-hydroxymethylpterin-pyrophosphokinase" evidence="13">
    <location>
        <begin position="94"/>
        <end position="105"/>
    </location>
</feature>
<comment type="caution">
    <text evidence="14">The sequence shown here is derived from an EMBL/GenBank/DDBJ whole genome shotgun (WGS) entry which is preliminary data.</text>
</comment>
<dbReference type="InterPro" id="IPR000550">
    <property type="entry name" value="Hppk"/>
</dbReference>
<keyword evidence="6" id="KW-0547">Nucleotide-binding</keyword>
<dbReference type="EMBL" id="JAMZEK010000003">
    <property type="protein sequence ID" value="MCP1375532.1"/>
    <property type="molecule type" value="Genomic_DNA"/>
</dbReference>
<dbReference type="EC" id="2.7.6.3" evidence="3"/>
<evidence type="ECO:0000256" key="5">
    <source>
        <dbReference type="ARBA" id="ARBA00022679"/>
    </source>
</evidence>
<comment type="pathway">
    <text evidence="1">Cofactor biosynthesis; tetrahydrofolate biosynthesis; 2-amino-4-hydroxy-6-hydroxymethyl-7,8-dihydropteridine diphosphate from 7,8-dihydroneopterin triphosphate: step 4/4.</text>
</comment>
<evidence type="ECO:0000256" key="3">
    <source>
        <dbReference type="ARBA" id="ARBA00013253"/>
    </source>
</evidence>
<comment type="function">
    <text evidence="10">Catalyzes the transfer of pyrophosphate from adenosine triphosphate (ATP) to 6-hydroxymethyl-7,8-dihydropterin, an enzymatic step in folate biosynthesis pathway.</text>
</comment>
<evidence type="ECO:0000256" key="7">
    <source>
        <dbReference type="ARBA" id="ARBA00022777"/>
    </source>
</evidence>
<dbReference type="CDD" id="cd00483">
    <property type="entry name" value="HPPK"/>
    <property type="match status" value="1"/>
</dbReference>
<dbReference type="RefSeq" id="WP_253568076.1">
    <property type="nucleotide sequence ID" value="NZ_JAMZEK010000003.1"/>
</dbReference>
<name>A0ABT1FDT2_9GAMM</name>
<dbReference type="NCBIfam" id="TIGR01498">
    <property type="entry name" value="folK"/>
    <property type="match status" value="1"/>
</dbReference>
<organism evidence="14 15">
    <name type="scientific">Dyella lutea</name>
    <dbReference type="NCBI Taxonomy" id="2950441"/>
    <lineage>
        <taxon>Bacteria</taxon>
        <taxon>Pseudomonadati</taxon>
        <taxon>Pseudomonadota</taxon>
        <taxon>Gammaproteobacteria</taxon>
        <taxon>Lysobacterales</taxon>
        <taxon>Rhodanobacteraceae</taxon>
        <taxon>Dyella</taxon>
    </lineage>
</organism>
<dbReference type="InterPro" id="IPR035907">
    <property type="entry name" value="Hppk_sf"/>
</dbReference>
<dbReference type="PROSITE" id="PS00794">
    <property type="entry name" value="HPPK"/>
    <property type="match status" value="1"/>
</dbReference>
<keyword evidence="5 14" id="KW-0808">Transferase</keyword>
<keyword evidence="15" id="KW-1185">Reference proteome</keyword>
<comment type="similarity">
    <text evidence="2">Belongs to the HPPK family.</text>
</comment>
<sequence>MSEAAARDAYVALGSNLGDSRATLVGAAEALAALPGSRLAGISRIYRTPPWGRRDQPDFLNAVVRLRTTLEPHDLLDALMAIERRFGRTRDGERWGPRTLDLDLLHVDGVVLDEPQLTLPHPRMGERAFVLLPLADLAPELELPGQGRVAELLRRVDAGGCEPVD</sequence>
<evidence type="ECO:0000256" key="12">
    <source>
        <dbReference type="ARBA" id="ARBA00033413"/>
    </source>
</evidence>
<proteinExistence type="inferred from homology"/>
<evidence type="ECO:0000256" key="1">
    <source>
        <dbReference type="ARBA" id="ARBA00005051"/>
    </source>
</evidence>
<dbReference type="PANTHER" id="PTHR43071:SF1">
    <property type="entry name" value="2-AMINO-4-HYDROXY-6-HYDROXYMETHYLDIHYDROPTERIDINE PYROPHOSPHOKINASE"/>
    <property type="match status" value="1"/>
</dbReference>
<dbReference type="PANTHER" id="PTHR43071">
    <property type="entry name" value="2-AMINO-4-HYDROXY-6-HYDROXYMETHYLDIHYDROPTERIDINE PYROPHOSPHOKINASE"/>
    <property type="match status" value="1"/>
</dbReference>
<evidence type="ECO:0000313" key="14">
    <source>
        <dbReference type="EMBL" id="MCP1375532.1"/>
    </source>
</evidence>
<dbReference type="SUPFAM" id="SSF55083">
    <property type="entry name" value="6-hydroxymethyl-7,8-dihydropterin pyrophosphokinase, HPPK"/>
    <property type="match status" value="1"/>
</dbReference>
<evidence type="ECO:0000256" key="8">
    <source>
        <dbReference type="ARBA" id="ARBA00022840"/>
    </source>
</evidence>
<keyword evidence="8" id="KW-0067">ATP-binding</keyword>
<evidence type="ECO:0000256" key="2">
    <source>
        <dbReference type="ARBA" id="ARBA00005810"/>
    </source>
</evidence>
<evidence type="ECO:0000256" key="9">
    <source>
        <dbReference type="ARBA" id="ARBA00022909"/>
    </source>
</evidence>
<dbReference type="Gene3D" id="3.30.70.560">
    <property type="entry name" value="7,8-Dihydro-6-hydroxymethylpterin-pyrophosphokinase HPPK"/>
    <property type="match status" value="1"/>
</dbReference>
<dbReference type="GO" id="GO:0003848">
    <property type="term" value="F:2-amino-4-hydroxy-6-hydroxymethyldihydropteridine diphosphokinase activity"/>
    <property type="evidence" value="ECO:0007669"/>
    <property type="project" value="UniProtKB-EC"/>
</dbReference>
<evidence type="ECO:0000259" key="13">
    <source>
        <dbReference type="PROSITE" id="PS00794"/>
    </source>
</evidence>
<evidence type="ECO:0000313" key="15">
    <source>
        <dbReference type="Proteomes" id="UP001204615"/>
    </source>
</evidence>
<protein>
    <recommendedName>
        <fullName evidence="4">2-amino-4-hydroxy-6-hydroxymethyldihydropteridine pyrophosphokinase</fullName>
        <ecNumber evidence="3">2.7.6.3</ecNumber>
    </recommendedName>
    <alternativeName>
        <fullName evidence="11">6-hydroxymethyl-7,8-dihydropterin pyrophosphokinase</fullName>
    </alternativeName>
    <alternativeName>
        <fullName evidence="12">7,8-dihydro-6-hydroxymethylpterin-pyrophosphokinase</fullName>
    </alternativeName>
</protein>
<dbReference type="Proteomes" id="UP001204615">
    <property type="component" value="Unassembled WGS sequence"/>
</dbReference>
<keyword evidence="9" id="KW-0289">Folate biosynthesis</keyword>
<gene>
    <name evidence="14" type="primary">folK</name>
    <name evidence="14" type="ORF">NC595_15900</name>
</gene>